<dbReference type="Pfam" id="PF25023">
    <property type="entry name" value="TEN_YD-shell"/>
    <property type="match status" value="1"/>
</dbReference>
<feature type="compositionally biased region" description="Pro residues" evidence="2">
    <location>
        <begin position="133"/>
        <end position="144"/>
    </location>
</feature>
<dbReference type="Gene3D" id="3.90.930.1">
    <property type="match status" value="1"/>
</dbReference>
<feature type="compositionally biased region" description="Gly residues" evidence="2">
    <location>
        <begin position="154"/>
        <end position="165"/>
    </location>
</feature>
<dbReference type="EMBL" id="LT629799">
    <property type="protein sequence ID" value="SDU81186.1"/>
    <property type="molecule type" value="Genomic_DNA"/>
</dbReference>
<evidence type="ECO:0000313" key="6">
    <source>
        <dbReference type="Proteomes" id="UP000198825"/>
    </source>
</evidence>
<dbReference type="Pfam" id="PF20148">
    <property type="entry name" value="DUF6531"/>
    <property type="match status" value="1"/>
</dbReference>
<dbReference type="NCBIfam" id="TIGR03696">
    <property type="entry name" value="Rhs_assc_core"/>
    <property type="match status" value="1"/>
</dbReference>
<dbReference type="PANTHER" id="PTHR32305:SF15">
    <property type="entry name" value="PROTEIN RHSA-RELATED"/>
    <property type="match status" value="1"/>
</dbReference>
<accession>A0A1H2LLC1</accession>
<dbReference type="InterPro" id="IPR006530">
    <property type="entry name" value="YD"/>
</dbReference>
<dbReference type="PANTHER" id="PTHR32305">
    <property type="match status" value="1"/>
</dbReference>
<protein>
    <submittedName>
        <fullName evidence="5">RHS repeat-associated core domain-containing protein</fullName>
    </submittedName>
</protein>
<dbReference type="Gene3D" id="2.180.10.10">
    <property type="entry name" value="RHS repeat-associated core"/>
    <property type="match status" value="6"/>
</dbReference>
<dbReference type="STRING" id="546874.SAMN04488544_0342"/>
<feature type="region of interest" description="Disordered" evidence="2">
    <location>
        <begin position="82"/>
        <end position="184"/>
    </location>
</feature>
<feature type="domain" description="DUF6531" evidence="3">
    <location>
        <begin position="292"/>
        <end position="364"/>
    </location>
</feature>
<dbReference type="OrthoDB" id="3795228at2"/>
<feature type="region of interest" description="Disordered" evidence="2">
    <location>
        <begin position="1698"/>
        <end position="1717"/>
    </location>
</feature>
<evidence type="ECO:0000256" key="2">
    <source>
        <dbReference type="SAM" id="MobiDB-lite"/>
    </source>
</evidence>
<evidence type="ECO:0000259" key="3">
    <source>
        <dbReference type="Pfam" id="PF20148"/>
    </source>
</evidence>
<sequence>MALGANAAPVPFDFGAAESLITACRTAASSIDAQVGQRWSLVSTGSKEFKGLFSQLFAGNALTAAADATELSMSLRDMADKAQQLADQARAEQERRDKAKAWQEEHDNRSGAQKVWDDLFNSGDDPPFGDPVEPGPLSVPAPPNRPRDPMAPAGGSGQGGSGGGTSSAMPKNLHAFASGSSDLNGQLEPVPGRVSNAYDTFCMRCKWGSLDANGPINGFRQWLAANAMDVEWATVVANAFKAAGANGEVSTLSNSAVAAALQAHHVNITRNDLTIQPPQAYGAPPTSGYADDPVNTATGNFLEVEADLTFPGAASMLTLGRTYNSFDAEIHAFGVGWSSICEAGLTLADDLARFTLPDGRQIHFPRLGDGWDRAAGESLWLSRDANSGELVVTGNDGSWWRLSSGGTLRSFGTGPAEARAFVTLVRDEAGRLLRLSHARGQWIDLDWTDERVVSARSADGRTVTYAYDADVHLLSAAGPTGTRTYRWGADGRIAAVVDADGVVEVDNLYDDRGRVTTQRSPFGRTTRYVYLPGRTTVVSDEDGTRSNTWLHDEKGRLIGVVDADEQRQSTSYDRWSNPVVLTERDGSTTVHECDARGRRVRSVTPSGADLTFGYDDLDRVTTVVTEQGAVTAYTYDGDLRNPSTIVDPEGRLTCLTWTDGLLTEIVDPTDVVVRLTYDLHGDLVGTTNADGHTARLERDDLGRVTAAITPSGQLTTYIYDPSSGLLAERVNPDGGTWRYEYTAGGRLASTVDPLGSRTSLEYGPHGEEAATIDPLGRAVTRRLDDLGNLAAVELPDGARWEFAHDALSRLVATTDPTGGVWRQEFDRAGNPVASVDATGVRVGVDLDAARNEVEVRDGDVSTHTGFDPLGRLTSIGQADGSSAVYTYDRCGRPVEALDADGGLTLIRRDAAGRPLEVVSPLGATTRYAYDHCGRLVSVTDPNGAVTTIGYDVDSRPVTQTLPTGEVARSTYDVCGRIVEHHAPGVGTSRWTYDLAGQVVEWQDSLGGTRRFRYDAAGQLVAAIDGNGGVTTYDYDANGRTTRITDPLGGVTVREFDAMNRCVAETDPIGRTTRAGYDAAGRQVWQESPDGRRTTWTFDASGRPATMAVDGRTVTALTRDLRRRTVRTVDSTREDGVVVEHELEWNRRGQLVRRTRDGRSVEWTYDADGRRTSMVTPDGTTTSYGYDRAGHLTSIDSSVLGRAAFDHDAAGRLISALAGGMIQSWEHRDGFVVGHTITDSEGSTRTTIDRDDDGRITRVVKGDGSVTTATDYAYDGAHQLVEARIRTTSGTSTISSTNRWRYDAAGRMVAESTDQAALLHVYDAAGQLLTSNDAGGREVRYTYDGAGRRTGERDNRGQAREFVWNPSGYLAGVVHHDRDRVRKTTVHADALGELASVDGTEFFWDTAAYAGAPVLAGDTPILSAGPVTGVGTGWTAPGWRTARSTETDPWATSGAAALGPSVAIGPSGGLAIDGLEWMGARVYDPAVRGFLSVDPFDSVVGTGWAGNPYSYAGNNPLHATDPAGLSPVTDSELAKYRSSNGIGGAWNAVNSWTKSNWEYIAGGAMVLGGAALMATGVGGPLGVMLVSAGANTIIQKATTGEVNWSEVAVSGAAGAVGFGVGGAVAKVAGEGIWATVAVGAASGAADGAVNGGGTYLVGPGPHTASGLVRSTATGAAIGELTGGAGGAAAHGIGSLARSAGHGLGPNPGRALGDIPAEPTGPIVDVPTPAPKPRFIVNSSGDVLDTTRVTIPEGKLGYLLKNQSKAGIFDESMGHTDNTLEPALREHLTSNFGNATPGVRMGGEPLPGFDQTGEKFVVTGPMTGPTGESWNMNTAWGADPDGTVRLITASPAK</sequence>
<evidence type="ECO:0000313" key="5">
    <source>
        <dbReference type="EMBL" id="SDU81186.1"/>
    </source>
</evidence>
<name>A0A1H2LLC1_9ACTN</name>
<reference evidence="6" key="1">
    <citation type="submission" date="2016-10" db="EMBL/GenBank/DDBJ databases">
        <authorList>
            <person name="Varghese N."/>
            <person name="Submissions S."/>
        </authorList>
    </citation>
    <scope>NUCLEOTIDE SEQUENCE [LARGE SCALE GENOMIC DNA]</scope>
    <source>
        <strain evidence="6">DSM 21743</strain>
    </source>
</reference>
<dbReference type="InterPro" id="IPR031325">
    <property type="entry name" value="RHS_repeat"/>
</dbReference>
<gene>
    <name evidence="5" type="ORF">SAMN04488544_0342</name>
</gene>
<dbReference type="NCBIfam" id="TIGR01643">
    <property type="entry name" value="YD_repeat_2x"/>
    <property type="match status" value="12"/>
</dbReference>
<dbReference type="InterPro" id="IPR056823">
    <property type="entry name" value="TEN-like_YD-shell"/>
</dbReference>
<feature type="compositionally biased region" description="Basic and acidic residues" evidence="2">
    <location>
        <begin position="89"/>
        <end position="109"/>
    </location>
</feature>
<dbReference type="RefSeq" id="WP_091072809.1">
    <property type="nucleotide sequence ID" value="NZ_LT629799.1"/>
</dbReference>
<organism evidence="5 6">
    <name type="scientific">Microlunatus sagamiharensis</name>
    <dbReference type="NCBI Taxonomy" id="546874"/>
    <lineage>
        <taxon>Bacteria</taxon>
        <taxon>Bacillati</taxon>
        <taxon>Actinomycetota</taxon>
        <taxon>Actinomycetes</taxon>
        <taxon>Propionibacteriales</taxon>
        <taxon>Propionibacteriaceae</taxon>
        <taxon>Microlunatus</taxon>
    </lineage>
</organism>
<evidence type="ECO:0000259" key="4">
    <source>
        <dbReference type="Pfam" id="PF25023"/>
    </source>
</evidence>
<evidence type="ECO:0000256" key="1">
    <source>
        <dbReference type="ARBA" id="ARBA00022737"/>
    </source>
</evidence>
<dbReference type="Proteomes" id="UP000198825">
    <property type="component" value="Chromosome I"/>
</dbReference>
<feature type="domain" description="Teneurin-like YD-shell" evidence="4">
    <location>
        <begin position="503"/>
        <end position="664"/>
    </location>
</feature>
<keyword evidence="1" id="KW-0677">Repeat</keyword>
<dbReference type="InterPro" id="IPR050708">
    <property type="entry name" value="T6SS_VgrG/RHS"/>
</dbReference>
<proteinExistence type="predicted"/>
<dbReference type="InterPro" id="IPR022385">
    <property type="entry name" value="Rhs_assc_core"/>
</dbReference>
<dbReference type="InterPro" id="IPR045351">
    <property type="entry name" value="DUF6531"/>
</dbReference>
<dbReference type="Pfam" id="PF05593">
    <property type="entry name" value="RHS_repeat"/>
    <property type="match status" value="8"/>
</dbReference>
<keyword evidence="6" id="KW-1185">Reference proteome</keyword>